<dbReference type="AlphaFoldDB" id="A0A0H5Q1R1"/>
<name>A0A0H5Q1R1_9ZZZZ</name>
<geneLocation type="plasmid" evidence="1">
    <name>pRGRH0604</name>
</geneLocation>
<keyword evidence="1" id="KW-0614">Plasmid</keyword>
<accession>A0A0H5Q1R1</accession>
<proteinExistence type="predicted"/>
<sequence>MREAGASVASGGGGGGIILIVLHCNLRLHSYFCSALWAGCIKQFGVLRDYNV</sequence>
<evidence type="ECO:0000313" key="1">
    <source>
        <dbReference type="EMBL" id="CRY95354.1"/>
    </source>
</evidence>
<dbReference type="EMBL" id="LN853233">
    <property type="protein sequence ID" value="CRY95354.1"/>
    <property type="molecule type" value="Genomic_DNA"/>
</dbReference>
<reference evidence="1" key="2">
    <citation type="submission" date="2015-07" db="EMBL/GenBank/DDBJ databases">
        <title>Plasmids, circular viruses and viroids from rat gut.</title>
        <authorList>
            <person name="Jorgensen T.J."/>
            <person name="Hansen M.A."/>
            <person name="Xu Z."/>
            <person name="Tabak M.A."/>
            <person name="Sorensen S.J."/>
            <person name="Hansen L.H."/>
        </authorList>
    </citation>
    <scope>NUCLEOTIDE SEQUENCE</scope>
    <source>
        <plasmid evidence="1">pRGRH0604</plasmid>
    </source>
</reference>
<protein>
    <submittedName>
        <fullName evidence="1">Uncharacterized protein</fullName>
    </submittedName>
</protein>
<organism evidence="1">
    <name type="scientific">uncultured prokaryote</name>
    <dbReference type="NCBI Taxonomy" id="198431"/>
    <lineage>
        <taxon>unclassified sequences</taxon>
        <taxon>environmental samples</taxon>
    </lineage>
</organism>
<reference evidence="1" key="1">
    <citation type="submission" date="2015-06" db="EMBL/GenBank/DDBJ databases">
        <authorList>
            <person name="Joergensen T."/>
        </authorList>
    </citation>
    <scope>NUCLEOTIDE SEQUENCE</scope>
    <source>
        <plasmid evidence="1">pRGRH0604</plasmid>
    </source>
</reference>